<evidence type="ECO:0000259" key="8">
    <source>
        <dbReference type="Pfam" id="PF02771"/>
    </source>
</evidence>
<dbReference type="InterPro" id="IPR009100">
    <property type="entry name" value="AcylCoA_DH/oxidase_NM_dom_sf"/>
</dbReference>
<name>A0A6J7UIK5_9ZZZZ</name>
<dbReference type="InterPro" id="IPR009075">
    <property type="entry name" value="AcylCo_DH/oxidase_C"/>
</dbReference>
<feature type="domain" description="Acyl-CoA oxidase/dehydrogenase middle" evidence="7">
    <location>
        <begin position="128"/>
        <end position="210"/>
    </location>
</feature>
<dbReference type="EMBL" id="CAFBPN010000032">
    <property type="protein sequence ID" value="CAB5019139.1"/>
    <property type="molecule type" value="Genomic_DNA"/>
</dbReference>
<gene>
    <name evidence="9" type="ORF">UFOPK4098_00751</name>
    <name evidence="10" type="ORF">UFOPK4347_01004</name>
</gene>
<evidence type="ECO:0000313" key="9">
    <source>
        <dbReference type="EMBL" id="CAB5019139.1"/>
    </source>
</evidence>
<dbReference type="SUPFAM" id="SSF56645">
    <property type="entry name" value="Acyl-CoA dehydrogenase NM domain-like"/>
    <property type="match status" value="1"/>
</dbReference>
<evidence type="ECO:0000256" key="3">
    <source>
        <dbReference type="ARBA" id="ARBA00022630"/>
    </source>
</evidence>
<sequence>MHPVYPPEAAVYRTKVQAFLAEKLPKNWGGTGQLEGEELEQFVTQWRAILATAGYLAPNWPVEYGGAGLTALEQVILAEEFARAGVPGGGPNDVFGIQMLGNTLLRWGTEEQKKHYLPRILSGDDVWCQGYSEPNAGSDLSNVGLKAELDGDQWILNGQKIWTSAGHLADHIFTLARTDPEAPRHKGISFILVDMRQPGIEVRPIKMISGESEFNEVFYTDAVAPKGEVIGGVNNGWAVAMTLLGFERGEAAAVSPIRYQAELDRLLLMAKERGVNTDPRIRQRLAWCHSKVQMMRYLGMRTLTQFLQGHHPGPDAAIGKLFWSEYHKVVTELAMDIMGADAMVPTGRRPSSAFGADDAGAPNSTNSWAMTFLNARAGTIYAGSSQVQRNIVGEMVLGLPKEPRPS</sequence>
<feature type="domain" description="Acyl-CoA dehydrogenase/oxidase N-terminal" evidence="8">
    <location>
        <begin position="8"/>
        <end position="124"/>
    </location>
</feature>
<evidence type="ECO:0000259" key="7">
    <source>
        <dbReference type="Pfam" id="PF02770"/>
    </source>
</evidence>
<dbReference type="FunFam" id="2.40.110.10:FF:000011">
    <property type="entry name" value="Acyl-CoA dehydrogenase FadE34"/>
    <property type="match status" value="1"/>
</dbReference>
<dbReference type="InterPro" id="IPR052161">
    <property type="entry name" value="Mycobact_Acyl-CoA_DH"/>
</dbReference>
<evidence type="ECO:0000259" key="6">
    <source>
        <dbReference type="Pfam" id="PF00441"/>
    </source>
</evidence>
<dbReference type="SUPFAM" id="SSF47203">
    <property type="entry name" value="Acyl-CoA dehydrogenase C-terminal domain-like"/>
    <property type="match status" value="1"/>
</dbReference>
<dbReference type="Gene3D" id="1.20.140.10">
    <property type="entry name" value="Butyryl-CoA Dehydrogenase, subunit A, domain 3"/>
    <property type="match status" value="1"/>
</dbReference>
<dbReference type="InterPro" id="IPR036250">
    <property type="entry name" value="AcylCo_DH-like_C"/>
</dbReference>
<dbReference type="PANTHER" id="PTHR43292:SF3">
    <property type="entry name" value="ACYL-COA DEHYDROGENASE FADE29"/>
    <property type="match status" value="1"/>
</dbReference>
<dbReference type="EMBL" id="CAFBQU010000023">
    <property type="protein sequence ID" value="CAB5065725.1"/>
    <property type="molecule type" value="Genomic_DNA"/>
</dbReference>
<evidence type="ECO:0000313" key="10">
    <source>
        <dbReference type="EMBL" id="CAB5065725.1"/>
    </source>
</evidence>
<dbReference type="InterPro" id="IPR006091">
    <property type="entry name" value="Acyl-CoA_Oxase/DH_mid-dom"/>
</dbReference>
<evidence type="ECO:0000256" key="4">
    <source>
        <dbReference type="ARBA" id="ARBA00022827"/>
    </source>
</evidence>
<dbReference type="Gene3D" id="2.40.110.10">
    <property type="entry name" value="Butyryl-CoA Dehydrogenase, subunit A, domain 2"/>
    <property type="match status" value="1"/>
</dbReference>
<proteinExistence type="inferred from homology"/>
<feature type="domain" description="Acyl-CoA dehydrogenase/oxidase C-terminal" evidence="6">
    <location>
        <begin position="234"/>
        <end position="396"/>
    </location>
</feature>
<dbReference type="AlphaFoldDB" id="A0A6J7UIK5"/>
<dbReference type="InterPro" id="IPR046373">
    <property type="entry name" value="Acyl-CoA_Oxase/DH_mid-dom_sf"/>
</dbReference>
<dbReference type="GO" id="GO:0050660">
    <property type="term" value="F:flavin adenine dinucleotide binding"/>
    <property type="evidence" value="ECO:0007669"/>
    <property type="project" value="InterPro"/>
</dbReference>
<dbReference type="GO" id="GO:0005886">
    <property type="term" value="C:plasma membrane"/>
    <property type="evidence" value="ECO:0007669"/>
    <property type="project" value="TreeGrafter"/>
</dbReference>
<keyword evidence="4" id="KW-0274">FAD</keyword>
<reference evidence="10" key="1">
    <citation type="submission" date="2020-05" db="EMBL/GenBank/DDBJ databases">
        <authorList>
            <person name="Chiriac C."/>
            <person name="Salcher M."/>
            <person name="Ghai R."/>
            <person name="Kavagutti S V."/>
        </authorList>
    </citation>
    <scope>NUCLEOTIDE SEQUENCE</scope>
</reference>
<comment type="cofactor">
    <cofactor evidence="1">
        <name>FAD</name>
        <dbReference type="ChEBI" id="CHEBI:57692"/>
    </cofactor>
</comment>
<evidence type="ECO:0000256" key="1">
    <source>
        <dbReference type="ARBA" id="ARBA00001974"/>
    </source>
</evidence>
<keyword evidence="5" id="KW-0560">Oxidoreductase</keyword>
<accession>A0A6J7UIK5</accession>
<dbReference type="InterPro" id="IPR037069">
    <property type="entry name" value="AcylCoA_DH/ox_N_sf"/>
</dbReference>
<dbReference type="Pfam" id="PF02771">
    <property type="entry name" value="Acyl-CoA_dh_N"/>
    <property type="match status" value="1"/>
</dbReference>
<dbReference type="InterPro" id="IPR013786">
    <property type="entry name" value="AcylCoA_DH/ox_N"/>
</dbReference>
<dbReference type="PANTHER" id="PTHR43292">
    <property type="entry name" value="ACYL-COA DEHYDROGENASE"/>
    <property type="match status" value="1"/>
</dbReference>
<organism evidence="10">
    <name type="scientific">freshwater metagenome</name>
    <dbReference type="NCBI Taxonomy" id="449393"/>
    <lineage>
        <taxon>unclassified sequences</taxon>
        <taxon>metagenomes</taxon>
        <taxon>ecological metagenomes</taxon>
    </lineage>
</organism>
<evidence type="ECO:0000256" key="2">
    <source>
        <dbReference type="ARBA" id="ARBA00009347"/>
    </source>
</evidence>
<comment type="similarity">
    <text evidence="2">Belongs to the acyl-CoA dehydrogenase family.</text>
</comment>
<dbReference type="GO" id="GO:0016627">
    <property type="term" value="F:oxidoreductase activity, acting on the CH-CH group of donors"/>
    <property type="evidence" value="ECO:0007669"/>
    <property type="project" value="InterPro"/>
</dbReference>
<evidence type="ECO:0000256" key="5">
    <source>
        <dbReference type="ARBA" id="ARBA00023002"/>
    </source>
</evidence>
<dbReference type="Pfam" id="PF00441">
    <property type="entry name" value="Acyl-CoA_dh_1"/>
    <property type="match status" value="1"/>
</dbReference>
<keyword evidence="3" id="KW-0285">Flavoprotein</keyword>
<protein>
    <submittedName>
        <fullName evidence="10">Unannotated protein</fullName>
    </submittedName>
</protein>
<dbReference type="Pfam" id="PF02770">
    <property type="entry name" value="Acyl-CoA_dh_M"/>
    <property type="match status" value="1"/>
</dbReference>
<dbReference type="Gene3D" id="1.10.540.10">
    <property type="entry name" value="Acyl-CoA dehydrogenase/oxidase, N-terminal domain"/>
    <property type="match status" value="1"/>
</dbReference>